<dbReference type="STRING" id="1479485.DA73_0210020"/>
<dbReference type="AlphaFoldDB" id="A0A0C1RJ11"/>
<protein>
    <recommendedName>
        <fullName evidence="2">Amine oxidase domain-containing protein</fullName>
    </recommendedName>
</protein>
<reference evidence="1" key="1">
    <citation type="journal article" date="2015" name="Genome Announc.">
        <title>Draft Genome Sequence of Tolypothrix boutellei Strain VB521301.</title>
        <authorList>
            <person name="Chandrababunaidu M.M."/>
            <person name="Singh D."/>
            <person name="Sen D."/>
            <person name="Bhan S."/>
            <person name="Das S."/>
            <person name="Gupta A."/>
            <person name="Adhikary S.P."/>
            <person name="Tripathy S."/>
        </authorList>
    </citation>
    <scope>NUCLEOTIDE SEQUENCE</scope>
    <source>
        <strain evidence="1">VB521301</strain>
    </source>
</reference>
<accession>A0A0C1RJ11</accession>
<proteinExistence type="predicted"/>
<gene>
    <name evidence="1" type="ORF">DA73_0210020</name>
</gene>
<evidence type="ECO:0000313" key="1">
    <source>
        <dbReference type="EMBL" id="KIE11965.1"/>
    </source>
</evidence>
<dbReference type="EMBL" id="JHEG02000037">
    <property type="protein sequence ID" value="KIE11965.1"/>
    <property type="molecule type" value="Genomic_DNA"/>
</dbReference>
<evidence type="ECO:0008006" key="2">
    <source>
        <dbReference type="Google" id="ProtNLM"/>
    </source>
</evidence>
<dbReference type="Gene3D" id="1.10.10.1620">
    <property type="match status" value="1"/>
</dbReference>
<organism evidence="1">
    <name type="scientific">Tolypothrix bouteillei VB521301</name>
    <dbReference type="NCBI Taxonomy" id="1479485"/>
    <lineage>
        <taxon>Bacteria</taxon>
        <taxon>Bacillati</taxon>
        <taxon>Cyanobacteriota</taxon>
        <taxon>Cyanophyceae</taxon>
        <taxon>Nostocales</taxon>
        <taxon>Tolypothrichaceae</taxon>
        <taxon>Tolypothrix</taxon>
    </lineage>
</organism>
<comment type="caution">
    <text evidence="1">The sequence shown here is derived from an EMBL/GenBank/DDBJ whole genome shotgun (WGS) entry which is preliminary data.</text>
</comment>
<name>A0A0C1RJ11_9CYAN</name>
<sequence>MAAQRPQNTLFFAGEHCSRFPAWLQGSIESSLEAVLDIVKYKQVAKSTVANTISRIPIDDINPLIDIATRFEVT</sequence>